<dbReference type="Gene3D" id="1.10.760.10">
    <property type="entry name" value="Cytochrome c-like domain"/>
    <property type="match status" value="2"/>
</dbReference>
<dbReference type="EMBL" id="AZHW01000527">
    <property type="protein sequence ID" value="ETW98734.1"/>
    <property type="molecule type" value="Genomic_DNA"/>
</dbReference>
<dbReference type="GO" id="GO:0009055">
    <property type="term" value="F:electron transfer activity"/>
    <property type="evidence" value="ECO:0007669"/>
    <property type="project" value="InterPro"/>
</dbReference>
<dbReference type="AlphaFoldDB" id="W4LLE5"/>
<dbReference type="Proteomes" id="UP000019141">
    <property type="component" value="Unassembled WGS sequence"/>
</dbReference>
<evidence type="ECO:0000256" key="2">
    <source>
        <dbReference type="ARBA" id="ARBA00022617"/>
    </source>
</evidence>
<comment type="caution">
    <text evidence="10">The sequence shown here is derived from an EMBL/GenBank/DDBJ whole genome shotgun (WGS) entry which is preliminary data.</text>
</comment>
<dbReference type="PANTHER" id="PTHR37823">
    <property type="entry name" value="CYTOCHROME C-553-LIKE"/>
    <property type="match status" value="1"/>
</dbReference>
<evidence type="ECO:0000256" key="5">
    <source>
        <dbReference type="ARBA" id="ARBA00023004"/>
    </source>
</evidence>
<feature type="signal peptide" evidence="8">
    <location>
        <begin position="1"/>
        <end position="22"/>
    </location>
</feature>
<name>W4LLE5_ENTF1</name>
<dbReference type="GO" id="GO:0046872">
    <property type="term" value="F:metal ion binding"/>
    <property type="evidence" value="ECO:0007669"/>
    <property type="project" value="UniProtKB-KW"/>
</dbReference>
<dbReference type="InterPro" id="IPR051811">
    <property type="entry name" value="Cytochrome_c550/c551-like"/>
</dbReference>
<protein>
    <recommendedName>
        <fullName evidence="9">Cytochrome c domain-containing protein</fullName>
    </recommendedName>
</protein>
<dbReference type="HOGENOM" id="CLU_409335_0_0_7"/>
<accession>W4LLE5</accession>
<feature type="chain" id="PRO_5004845870" description="Cytochrome c domain-containing protein" evidence="8">
    <location>
        <begin position="23"/>
        <end position="744"/>
    </location>
</feature>
<feature type="domain" description="Cytochrome c" evidence="9">
    <location>
        <begin position="645"/>
        <end position="733"/>
    </location>
</feature>
<organism evidence="10 11">
    <name type="scientific">Entotheonella factor</name>
    <dbReference type="NCBI Taxonomy" id="1429438"/>
    <lineage>
        <taxon>Bacteria</taxon>
        <taxon>Pseudomonadati</taxon>
        <taxon>Nitrospinota/Tectimicrobiota group</taxon>
        <taxon>Candidatus Tectimicrobiota</taxon>
        <taxon>Candidatus Entotheonellia</taxon>
        <taxon>Candidatus Entotheonellales</taxon>
        <taxon>Candidatus Entotheonellaceae</taxon>
        <taxon>Candidatus Entotheonella</taxon>
    </lineage>
</organism>
<keyword evidence="5 6" id="KW-0408">Iron</keyword>
<dbReference type="PATRIC" id="fig|1429438.4.peg.3452"/>
<gene>
    <name evidence="10" type="ORF">ETSY1_17625</name>
</gene>
<keyword evidence="11" id="KW-1185">Reference proteome</keyword>
<evidence type="ECO:0000313" key="10">
    <source>
        <dbReference type="EMBL" id="ETW98734.1"/>
    </source>
</evidence>
<evidence type="ECO:0000256" key="1">
    <source>
        <dbReference type="ARBA" id="ARBA00022448"/>
    </source>
</evidence>
<proteinExistence type="predicted"/>
<keyword evidence="2 6" id="KW-0349">Heme</keyword>
<dbReference type="InterPro" id="IPR036909">
    <property type="entry name" value="Cyt_c-like_dom_sf"/>
</dbReference>
<feature type="region of interest" description="Disordered" evidence="7">
    <location>
        <begin position="26"/>
        <end position="48"/>
    </location>
</feature>
<keyword evidence="8" id="KW-0732">Signal</keyword>
<evidence type="ECO:0000256" key="8">
    <source>
        <dbReference type="SAM" id="SignalP"/>
    </source>
</evidence>
<evidence type="ECO:0000259" key="9">
    <source>
        <dbReference type="PROSITE" id="PS51007"/>
    </source>
</evidence>
<dbReference type="InterPro" id="IPR009056">
    <property type="entry name" value="Cyt_c-like_dom"/>
</dbReference>
<dbReference type="PROSITE" id="PS51007">
    <property type="entry name" value="CYTC"/>
    <property type="match status" value="1"/>
</dbReference>
<feature type="compositionally biased region" description="Pro residues" evidence="7">
    <location>
        <begin position="26"/>
        <end position="43"/>
    </location>
</feature>
<keyword evidence="3 6" id="KW-0479">Metal-binding</keyword>
<reference evidence="10 11" key="1">
    <citation type="journal article" date="2014" name="Nature">
        <title>An environmental bacterial taxon with a large and distinct metabolic repertoire.</title>
        <authorList>
            <person name="Wilson M.C."/>
            <person name="Mori T."/>
            <person name="Ruckert C."/>
            <person name="Uria A.R."/>
            <person name="Helf M.J."/>
            <person name="Takada K."/>
            <person name="Gernert C."/>
            <person name="Steffens U.A."/>
            <person name="Heycke N."/>
            <person name="Schmitt S."/>
            <person name="Rinke C."/>
            <person name="Helfrich E.J."/>
            <person name="Brachmann A.O."/>
            <person name="Gurgui C."/>
            <person name="Wakimoto T."/>
            <person name="Kracht M."/>
            <person name="Crusemann M."/>
            <person name="Hentschel U."/>
            <person name="Abe I."/>
            <person name="Matsunaga S."/>
            <person name="Kalinowski J."/>
            <person name="Takeyama H."/>
            <person name="Piel J."/>
        </authorList>
    </citation>
    <scope>NUCLEOTIDE SEQUENCE [LARGE SCALE GENOMIC DNA]</scope>
    <source>
        <strain evidence="11">TSY1</strain>
    </source>
</reference>
<dbReference type="SUPFAM" id="SSF46626">
    <property type="entry name" value="Cytochrome c"/>
    <property type="match status" value="2"/>
</dbReference>
<keyword evidence="1" id="KW-0813">Transport</keyword>
<dbReference type="GO" id="GO:0020037">
    <property type="term" value="F:heme binding"/>
    <property type="evidence" value="ECO:0007669"/>
    <property type="project" value="InterPro"/>
</dbReference>
<dbReference type="PROSITE" id="PS51257">
    <property type="entry name" value="PROKAR_LIPOPROTEIN"/>
    <property type="match status" value="1"/>
</dbReference>
<sequence>MNDRYLTLLLACLSAIAIFVSCGPPSPPSPPLPPSPPPLPPGPRASLSPVCDTPLQPPVLAYYLPRDVEGNLLQDNRNVIQRAVDIFSWQEFIALNWPAKPDERGMPDLDKPVTAEGPRLWETWKEEYEVYLPDGNPPASWNNPQGPPVDAQGNPLIPRVMFRNSKIHDVADSKLQAAKTDGTLLATLKDQNGRLVRYEIRMNQVMFDYIVENELYNGLKQAAFGQVSFPYGSMITKAAWREITAEEANRYVTTEAVICDSDPDTRRVISCQPHTTRMGLVGLHIMAKTPSAPQWLWSTFEHVDNAPAIGRQTEEQKNWSFYLPGSLAPINEQTKPGIPNQVVRPIPVSDVEPDCSKSSQAVDNLAHVNAVVQEKLAQYDSVLQHYELIGTQWPIPRQHSMWSWLSEAPPQTVFDAMPTFLANTTMETFVPYTSSCMGCHSRARKTKNYVYPSQDDLNKYPTSDFTFTLNNALPKPTTPWSLPAPIQECSESGTKTPAQKGYCLATHTYEDPLTKPHVSAKLHCSSCHLQAGRHPTAAWWVGMIEKYGKRQSSKYNRPSDAQYWDNQYGWLPHRINGCFQRSMNGTVLCQPGNNGCDDNEPMQALIAYMAWLDKTIAQQQPSPNTPLPTWDGFPTIDTEPYQKQANANRGEQIFLQKCSVCHGEDGQGRFGNDHNTYLRPPLWGKYSFNQSAGLSSKPQKLAGFIRWNMPLDHGGVISNQEAWDLATYIGLQWRPRELPHGNHD</sequence>
<keyword evidence="4" id="KW-0249">Electron transport</keyword>
<evidence type="ECO:0000256" key="7">
    <source>
        <dbReference type="SAM" id="MobiDB-lite"/>
    </source>
</evidence>
<evidence type="ECO:0000313" key="11">
    <source>
        <dbReference type="Proteomes" id="UP000019141"/>
    </source>
</evidence>
<dbReference type="Pfam" id="PF13442">
    <property type="entry name" value="Cytochrome_CBB3"/>
    <property type="match status" value="1"/>
</dbReference>
<evidence type="ECO:0000256" key="3">
    <source>
        <dbReference type="ARBA" id="ARBA00022723"/>
    </source>
</evidence>
<dbReference type="PANTHER" id="PTHR37823:SF1">
    <property type="entry name" value="CYTOCHROME C-553-LIKE"/>
    <property type="match status" value="1"/>
</dbReference>
<evidence type="ECO:0000256" key="6">
    <source>
        <dbReference type="PROSITE-ProRule" id="PRU00433"/>
    </source>
</evidence>
<evidence type="ECO:0000256" key="4">
    <source>
        <dbReference type="ARBA" id="ARBA00022982"/>
    </source>
</evidence>